<evidence type="ECO:0000313" key="1">
    <source>
        <dbReference type="EMBL" id="MBN8660357.1"/>
    </source>
</evidence>
<sequence length="47" mass="5150">MKNLIYIAAAILVVTLSTGRNRLEHRSRSLVIFGGAALVVGYLKHKV</sequence>
<dbReference type="Proteomes" id="UP000664277">
    <property type="component" value="Unassembled WGS sequence"/>
</dbReference>
<gene>
    <name evidence="1" type="ORF">J0M35_08355</name>
</gene>
<dbReference type="AlphaFoldDB" id="A0A8J7PFG2"/>
<organism evidence="1 2">
    <name type="scientific">Candidatus Obscuribacter phosphatis</name>
    <dbReference type="NCBI Taxonomy" id="1906157"/>
    <lineage>
        <taxon>Bacteria</taxon>
        <taxon>Bacillati</taxon>
        <taxon>Candidatus Melainabacteria</taxon>
        <taxon>Candidatus Obscuribacterales</taxon>
        <taxon>Candidatus Obscuribacteraceae</taxon>
        <taxon>Candidatus Obscuribacter</taxon>
    </lineage>
</organism>
<name>A0A8J7PFG2_9BACT</name>
<evidence type="ECO:0000313" key="2">
    <source>
        <dbReference type="Proteomes" id="UP000664277"/>
    </source>
</evidence>
<comment type="caution">
    <text evidence="1">The sequence shown here is derived from an EMBL/GenBank/DDBJ whole genome shotgun (WGS) entry which is preliminary data.</text>
</comment>
<dbReference type="EMBL" id="JAFLCK010000009">
    <property type="protein sequence ID" value="MBN8660357.1"/>
    <property type="molecule type" value="Genomic_DNA"/>
</dbReference>
<proteinExistence type="predicted"/>
<protein>
    <submittedName>
        <fullName evidence="1">Uncharacterized protein</fullName>
    </submittedName>
</protein>
<reference evidence="1" key="1">
    <citation type="submission" date="2021-02" db="EMBL/GenBank/DDBJ databases">
        <title>Genome-Resolved Metagenomics of a Microbial Community Performing Photosynthetic Biological Nutrient Removal.</title>
        <authorList>
            <person name="Mcdaniel E.A."/>
        </authorList>
    </citation>
    <scope>NUCLEOTIDE SEQUENCE</scope>
    <source>
        <strain evidence="1">UWPOB_OBS1</strain>
    </source>
</reference>
<accession>A0A8J7PFG2</accession>